<evidence type="ECO:0000256" key="3">
    <source>
        <dbReference type="ARBA" id="ARBA00022617"/>
    </source>
</evidence>
<keyword evidence="2" id="KW-0813">Transport</keyword>
<dbReference type="AlphaFoldDB" id="A0A8G2CLV6"/>
<evidence type="ECO:0000256" key="9">
    <source>
        <dbReference type="SAM" id="Phobius"/>
    </source>
</evidence>
<dbReference type="GO" id="GO:0020037">
    <property type="term" value="F:heme binding"/>
    <property type="evidence" value="ECO:0007669"/>
    <property type="project" value="InterPro"/>
</dbReference>
<evidence type="ECO:0000313" key="12">
    <source>
        <dbReference type="Proteomes" id="UP000186308"/>
    </source>
</evidence>
<keyword evidence="5 8" id="KW-0479">Metal-binding</keyword>
<dbReference type="PRINTS" id="PR00605">
    <property type="entry name" value="CYTCHROMECIC"/>
</dbReference>
<gene>
    <name evidence="11" type="ORF">SAMN05421828_11570</name>
</gene>
<proteinExistence type="predicted"/>
<keyword evidence="3 8" id="KW-0349">Heme</keyword>
<dbReference type="OrthoDB" id="9811281at2"/>
<dbReference type="GO" id="GO:0005506">
    <property type="term" value="F:iron ion binding"/>
    <property type="evidence" value="ECO:0007669"/>
    <property type="project" value="InterPro"/>
</dbReference>
<dbReference type="InterPro" id="IPR051459">
    <property type="entry name" value="Cytochrome_c-type_DH"/>
</dbReference>
<evidence type="ECO:0000313" key="11">
    <source>
        <dbReference type="EMBL" id="SIR10070.1"/>
    </source>
</evidence>
<dbReference type="EMBL" id="FTNE01000015">
    <property type="protein sequence ID" value="SIR10070.1"/>
    <property type="molecule type" value="Genomic_DNA"/>
</dbReference>
<evidence type="ECO:0000256" key="5">
    <source>
        <dbReference type="ARBA" id="ARBA00022723"/>
    </source>
</evidence>
<accession>A0A8G2CLV6</accession>
<keyword evidence="9" id="KW-0812">Transmembrane</keyword>
<evidence type="ECO:0000259" key="10">
    <source>
        <dbReference type="PROSITE" id="PS51007"/>
    </source>
</evidence>
<dbReference type="PANTHER" id="PTHR35008:SF8">
    <property type="entry name" value="ALCOHOL DEHYDROGENASE CYTOCHROME C SUBUNIT"/>
    <property type="match status" value="1"/>
</dbReference>
<protein>
    <submittedName>
        <fullName evidence="11">Cytochrome c, mono-and diheme variants</fullName>
    </submittedName>
</protein>
<dbReference type="InterPro" id="IPR009056">
    <property type="entry name" value="Cyt_c-like_dom"/>
</dbReference>
<feature type="domain" description="Cytochrome c" evidence="10">
    <location>
        <begin position="88"/>
        <end position="197"/>
    </location>
</feature>
<evidence type="ECO:0000256" key="8">
    <source>
        <dbReference type="PROSITE-ProRule" id="PRU00433"/>
    </source>
</evidence>
<keyword evidence="12" id="KW-1185">Reference proteome</keyword>
<keyword evidence="4" id="KW-0679">Respiratory chain</keyword>
<dbReference type="InterPro" id="IPR036909">
    <property type="entry name" value="Cyt_c-like_dom_sf"/>
</dbReference>
<keyword evidence="6" id="KW-0249">Electron transport</keyword>
<dbReference type="Proteomes" id="UP000186308">
    <property type="component" value="Unassembled WGS sequence"/>
</dbReference>
<evidence type="ECO:0000256" key="7">
    <source>
        <dbReference type="ARBA" id="ARBA00023004"/>
    </source>
</evidence>
<name>A0A8G2CLV6_ACIRU</name>
<dbReference type="Pfam" id="PF00034">
    <property type="entry name" value="Cytochrom_C"/>
    <property type="match status" value="2"/>
</dbReference>
<evidence type="ECO:0000256" key="6">
    <source>
        <dbReference type="ARBA" id="ARBA00022982"/>
    </source>
</evidence>
<evidence type="ECO:0000256" key="2">
    <source>
        <dbReference type="ARBA" id="ARBA00022448"/>
    </source>
</evidence>
<comment type="caution">
    <text evidence="11">The sequence shown here is derived from an EMBL/GenBank/DDBJ whole genome shotgun (WGS) entry which is preliminary data.</text>
</comment>
<reference evidence="11 12" key="1">
    <citation type="submission" date="2017-01" db="EMBL/GenBank/DDBJ databases">
        <authorList>
            <person name="Varghese N."/>
            <person name="Submissions S."/>
        </authorList>
    </citation>
    <scope>NUCLEOTIDE SEQUENCE [LARGE SCALE GENOMIC DNA]</scope>
    <source>
        <strain evidence="11 12">ATCC 35905</strain>
    </source>
</reference>
<evidence type="ECO:0000256" key="4">
    <source>
        <dbReference type="ARBA" id="ARBA00022660"/>
    </source>
</evidence>
<keyword evidence="9" id="KW-0472">Membrane</keyword>
<keyword evidence="9" id="KW-1133">Transmembrane helix</keyword>
<dbReference type="Gene3D" id="1.10.760.10">
    <property type="entry name" value="Cytochrome c-like domain"/>
    <property type="match status" value="1"/>
</dbReference>
<feature type="transmembrane region" description="Helical" evidence="9">
    <location>
        <begin position="12"/>
        <end position="36"/>
    </location>
</feature>
<feature type="domain" description="Cytochrome c" evidence="10">
    <location>
        <begin position="364"/>
        <end position="450"/>
    </location>
</feature>
<sequence length="590" mass="63038">MSGKRDKKFRNLQGILLAGAASIAVLLGGFAVTGLVHNAQADAKASTAAGVTNWSDAETTVAAKPTAGHVGWDIPKPVNMPSDPKQAALVKKGMFLTVAGDCLPCHSVAGEPALAGGRAVGTPFGTVFSTNLTPSKRYGIGNMTDKQFYAAVHDGISPGSSLLVFPKYEYPVMPYTAYSKLTYSDVMAIKAYLDSLAPVAIKNRPDTMFFPTDLRAGMLAWRLLFFHPHPVHYQAGWSQNVRHGAYLVQALAHCNACHTPRNIAMASIHARYLAGGHIIDQAWYAPNITNSKSDGLGSWSDQAILTYLHDGGDMKQGAAFGKMKSVVDDSLSRMPKADVQDIVDYLRTVKPLKTHFPAVVASAGSVAAGKTLYYDECARCHMKNGEGADNNIPNLAHNQAVWNGKPVDLIGIMLGGFEPWHKDQTAMPMFGATLTDGQIADITNYVRTAWGNRGKPDATANTVAALRPQATMEVDLDTGSTKASLSEGGKTRKFDDISGRVWVNGNRTDCRMKADFSNQYGKNPVLLGGACASQGNEFIGRATVGGKVTPVLLRVRQVIDGGHVVGLDLSGDIGGGRMLDEQIALKTVNY</sequence>
<organism evidence="11 12">
    <name type="scientific">Acidiphilium rubrum</name>
    <dbReference type="NCBI Taxonomy" id="526"/>
    <lineage>
        <taxon>Bacteria</taxon>
        <taxon>Pseudomonadati</taxon>
        <taxon>Pseudomonadota</taxon>
        <taxon>Alphaproteobacteria</taxon>
        <taxon>Acetobacterales</taxon>
        <taxon>Acidocellaceae</taxon>
        <taxon>Acidiphilium</taxon>
    </lineage>
</organism>
<dbReference type="RefSeq" id="WP_081849064.1">
    <property type="nucleotide sequence ID" value="NZ_FTNE01000015.1"/>
</dbReference>
<comment type="cofactor">
    <cofactor evidence="1">
        <name>heme c</name>
        <dbReference type="ChEBI" id="CHEBI:61717"/>
    </cofactor>
</comment>
<dbReference type="PANTHER" id="PTHR35008">
    <property type="entry name" value="BLL4482 PROTEIN-RELATED"/>
    <property type="match status" value="1"/>
</dbReference>
<dbReference type="PROSITE" id="PS51007">
    <property type="entry name" value="CYTC"/>
    <property type="match status" value="3"/>
</dbReference>
<dbReference type="InterPro" id="IPR008168">
    <property type="entry name" value="Cyt_C_IC"/>
</dbReference>
<dbReference type="SUPFAM" id="SSF46626">
    <property type="entry name" value="Cytochrome c"/>
    <property type="match status" value="3"/>
</dbReference>
<dbReference type="GO" id="GO:0009055">
    <property type="term" value="F:electron transfer activity"/>
    <property type="evidence" value="ECO:0007669"/>
    <property type="project" value="InterPro"/>
</dbReference>
<evidence type="ECO:0000256" key="1">
    <source>
        <dbReference type="ARBA" id="ARBA00001926"/>
    </source>
</evidence>
<keyword evidence="7 8" id="KW-0408">Iron</keyword>
<feature type="domain" description="Cytochrome c" evidence="10">
    <location>
        <begin position="239"/>
        <end position="350"/>
    </location>
</feature>